<dbReference type="Proteomes" id="UP000066737">
    <property type="component" value="Chromosome I"/>
</dbReference>
<evidence type="ECO:0000313" key="1">
    <source>
        <dbReference type="EMBL" id="CQH54066.1"/>
    </source>
</evidence>
<sequence>MTEHAKKLLRNIDETAVTVLDLADRERAKERAGSQRSAYEKGLNEVERIAGKPQARDLAEWIQDQIRQRETYPSAREVRNHGAQICRTSGHEISTNDWLGA</sequence>
<organism evidence="1 2">
    <name type="scientific">Halobacterium hubeiense</name>
    <dbReference type="NCBI Taxonomy" id="1407499"/>
    <lineage>
        <taxon>Archaea</taxon>
        <taxon>Methanobacteriati</taxon>
        <taxon>Methanobacteriota</taxon>
        <taxon>Stenosarchaea group</taxon>
        <taxon>Halobacteria</taxon>
        <taxon>Halobacteriales</taxon>
        <taxon>Halobacteriaceae</taxon>
        <taxon>Halobacterium</taxon>
    </lineage>
</organism>
<dbReference type="GeneID" id="91109518"/>
<protein>
    <submittedName>
        <fullName evidence="1">Uncharacterized protein</fullName>
    </submittedName>
</protein>
<dbReference type="STRING" id="1407499.HHUB_2040"/>
<gene>
    <name evidence="1" type="ORF">HHUB_2040</name>
</gene>
<evidence type="ECO:0000313" key="2">
    <source>
        <dbReference type="Proteomes" id="UP000066737"/>
    </source>
</evidence>
<dbReference type="AlphaFoldDB" id="A0A0U5H112"/>
<dbReference type="RefSeq" id="WP_059056488.1">
    <property type="nucleotide sequence ID" value="NZ_CEML01000002.1"/>
</dbReference>
<dbReference type="KEGG" id="hhb:Hhub_2040"/>
<reference evidence="2" key="1">
    <citation type="journal article" date="2016" name="Environ. Microbiol.">
        <title>The complete genome of a viable archaeum isolated from 123-million-year-old rock salt.</title>
        <authorList>
            <person name="Jaakkola S.T."/>
            <person name="Pfeiffer F."/>
            <person name="Ravantti J.J."/>
            <person name="Guo Q."/>
            <person name="Liu Y."/>
            <person name="Chen X."/>
            <person name="Ma H."/>
            <person name="Yang C."/>
            <person name="Oksanen H.M."/>
            <person name="Bamford D.H."/>
        </authorList>
    </citation>
    <scope>NUCLEOTIDE SEQUENCE</scope>
    <source>
        <strain evidence="2">JI20-1</strain>
    </source>
</reference>
<dbReference type="OrthoDB" id="197849at2157"/>
<proteinExistence type="predicted"/>
<keyword evidence="2" id="KW-1185">Reference proteome</keyword>
<name>A0A0U5H112_9EURY</name>
<dbReference type="EMBL" id="LN831302">
    <property type="protein sequence ID" value="CQH54066.1"/>
    <property type="molecule type" value="Genomic_DNA"/>
</dbReference>
<accession>A0A0U5H112</accession>